<evidence type="ECO:0000313" key="3">
    <source>
        <dbReference type="Proteomes" id="UP001523369"/>
    </source>
</evidence>
<proteinExistence type="predicted"/>
<feature type="transmembrane region" description="Helical" evidence="1">
    <location>
        <begin position="12"/>
        <end position="32"/>
    </location>
</feature>
<organism evidence="2 3">
    <name type="scientific">Paractinoplanes aksuensis</name>
    <dbReference type="NCBI Taxonomy" id="2939490"/>
    <lineage>
        <taxon>Bacteria</taxon>
        <taxon>Bacillati</taxon>
        <taxon>Actinomycetota</taxon>
        <taxon>Actinomycetes</taxon>
        <taxon>Micromonosporales</taxon>
        <taxon>Micromonosporaceae</taxon>
        <taxon>Paractinoplanes</taxon>
    </lineage>
</organism>
<evidence type="ECO:0000313" key="2">
    <source>
        <dbReference type="EMBL" id="MCO8269408.1"/>
    </source>
</evidence>
<gene>
    <name evidence="2" type="ORF">M1L60_02250</name>
</gene>
<keyword evidence="1" id="KW-0472">Membrane</keyword>
<dbReference type="RefSeq" id="WP_253235554.1">
    <property type="nucleotide sequence ID" value="NZ_JAMYJR010000002.1"/>
</dbReference>
<evidence type="ECO:0000256" key="1">
    <source>
        <dbReference type="SAM" id="Phobius"/>
    </source>
</evidence>
<reference evidence="2 3" key="1">
    <citation type="submission" date="2022-06" db="EMBL/GenBank/DDBJ databases">
        <title>New Species of the Genus Actinoplanes, ActinopZanes ferrugineus.</title>
        <authorList>
            <person name="Ding P."/>
        </authorList>
    </citation>
    <scope>NUCLEOTIDE SEQUENCE [LARGE SCALE GENOMIC DNA]</scope>
    <source>
        <strain evidence="2 3">TRM88003</strain>
    </source>
</reference>
<accession>A0ABT1DF15</accession>
<comment type="caution">
    <text evidence="2">The sequence shown here is derived from an EMBL/GenBank/DDBJ whole genome shotgun (WGS) entry which is preliminary data.</text>
</comment>
<protein>
    <submittedName>
        <fullName evidence="2">Uncharacterized protein</fullName>
    </submittedName>
</protein>
<sequence>MDWVRDNTWIYGLIAVAVVAVLAAVLSAVDWVHNRRRGRPWPVGARGMCRAGRHTVVERPAGTEAEPCRHENRCSTCDRVLSAGPMHDWGPPSVKDERCVQISRCHRCHAEGRAAAHSVRQVVVAELTPEELRHVTLPPRSSPCDVVEVCRDCGYHRPGMLPDHDFSGPSPQRCSRCGEVDDIGE</sequence>
<keyword evidence="1" id="KW-1133">Transmembrane helix</keyword>
<keyword evidence="1" id="KW-0812">Transmembrane</keyword>
<keyword evidence="3" id="KW-1185">Reference proteome</keyword>
<dbReference type="EMBL" id="JAMYJR010000002">
    <property type="protein sequence ID" value="MCO8269408.1"/>
    <property type="molecule type" value="Genomic_DNA"/>
</dbReference>
<dbReference type="Proteomes" id="UP001523369">
    <property type="component" value="Unassembled WGS sequence"/>
</dbReference>
<name>A0ABT1DF15_9ACTN</name>